<feature type="non-terminal residue" evidence="1">
    <location>
        <position position="35"/>
    </location>
</feature>
<sequence>MQDPYFTEEPMPTADVFAGCPIPYPKREFLTDDDQ</sequence>
<keyword evidence="2" id="KW-1185">Reference proteome</keyword>
<protein>
    <submittedName>
        <fullName evidence="1">Uncharacterized protein</fullName>
    </submittedName>
</protein>
<proteinExistence type="predicted"/>
<name>A0A8J2P124_9HEXA</name>
<dbReference type="AlphaFoldDB" id="A0A8J2P124"/>
<evidence type="ECO:0000313" key="1">
    <source>
        <dbReference type="EMBL" id="CAG7734508.1"/>
    </source>
</evidence>
<evidence type="ECO:0000313" key="2">
    <source>
        <dbReference type="Proteomes" id="UP000708208"/>
    </source>
</evidence>
<accession>A0A8J2P124</accession>
<organism evidence="1 2">
    <name type="scientific">Allacma fusca</name>
    <dbReference type="NCBI Taxonomy" id="39272"/>
    <lineage>
        <taxon>Eukaryota</taxon>
        <taxon>Metazoa</taxon>
        <taxon>Ecdysozoa</taxon>
        <taxon>Arthropoda</taxon>
        <taxon>Hexapoda</taxon>
        <taxon>Collembola</taxon>
        <taxon>Symphypleona</taxon>
        <taxon>Sminthuridae</taxon>
        <taxon>Allacma</taxon>
    </lineage>
</organism>
<comment type="caution">
    <text evidence="1">The sequence shown here is derived from an EMBL/GenBank/DDBJ whole genome shotgun (WGS) entry which is preliminary data.</text>
</comment>
<dbReference type="OrthoDB" id="6284126at2759"/>
<gene>
    <name evidence="1" type="ORF">AFUS01_LOCUS22893</name>
</gene>
<dbReference type="Proteomes" id="UP000708208">
    <property type="component" value="Unassembled WGS sequence"/>
</dbReference>
<reference evidence="1" key="1">
    <citation type="submission" date="2021-06" db="EMBL/GenBank/DDBJ databases">
        <authorList>
            <person name="Hodson N. C."/>
            <person name="Mongue J. A."/>
            <person name="Jaron S. K."/>
        </authorList>
    </citation>
    <scope>NUCLEOTIDE SEQUENCE</scope>
</reference>
<dbReference type="EMBL" id="CAJVCH010270724">
    <property type="protein sequence ID" value="CAG7734508.1"/>
    <property type="molecule type" value="Genomic_DNA"/>
</dbReference>